<dbReference type="OMA" id="WCLKTRV"/>
<comment type="subcellular location">
    <subcellularLocation>
        <location evidence="1">Nucleus</location>
    </subcellularLocation>
</comment>
<feature type="region of interest" description="Disordered" evidence="5">
    <location>
        <begin position="126"/>
        <end position="155"/>
    </location>
</feature>
<feature type="compositionally biased region" description="Polar residues" evidence="5">
    <location>
        <begin position="335"/>
        <end position="348"/>
    </location>
</feature>
<evidence type="ECO:0000256" key="1">
    <source>
        <dbReference type="ARBA" id="ARBA00004123"/>
    </source>
</evidence>
<comment type="similarity">
    <text evidence="4">Belongs to the DONSON family.</text>
</comment>
<dbReference type="OrthoDB" id="534063at2759"/>
<sequence length="591" mass="65764">MDMALETTNSETSTDGSPPKWKNPAEVMKMRKRKKAKTAGLESQRVVLKPHNVQNLSLKNDTKNLKRRNPFSCTDSVSNKRLNAPDSYMRSTEPVIDARLFSVLDQDQISETDGIDHALKTTTESLLQRNDGSKSSNLRINSFPQVPVKPDETQQREKSLPCDWSLRLKMRFTSPKSFAWCGALKGNEEASGIVNFTCCNPHKGSALKDSTLSGLRFQEACMYWIHPNIPWLRMFPRITGDVKISNPNTLTVDEDIRKHLLADWIESFTSVFQLVRANLCPYFYVCTHQFSVLFRAAGIGGSTDMDAILTPSTRGLREAMQAEGIEFTLPLRPARQSSSNQIPNSQANAEGEQKDKVSATDESASRSPLAPEDDAAEDHVEEDIEDTDGGAQTWLESLGVDKTKFPELEATKVKLQREGFRAIDNRPESTVYVEGNEVQALYNFLLNCKSCIANTGAQTGIPPTILSPVAFKGATLKSLKVHQGKVRQQATDGSTNTVFMVEVVGPILPHTLFKLCRLFESSQEQQFSAVCHVHEPTVPFNGIMTVKKSGSLDTVVDPLDVEHYIKDGKNIEKQAIREIACDGLLYSWTMT</sequence>
<dbReference type="PANTHER" id="PTHR12972">
    <property type="entry name" value="DOWNSTREAM NEIGHBOR OF SON"/>
    <property type="match status" value="1"/>
</dbReference>
<dbReference type="RefSeq" id="XP_013421778.1">
    <property type="nucleotide sequence ID" value="XM_013566324.2"/>
</dbReference>
<name>A0A1S3KGL5_LINAN</name>
<dbReference type="InParanoid" id="A0A1S3KGL5"/>
<dbReference type="Proteomes" id="UP000085678">
    <property type="component" value="Unplaced"/>
</dbReference>
<keyword evidence="2" id="KW-0217">Developmental protein</keyword>
<dbReference type="KEGG" id="lak:106181824"/>
<feature type="compositionally biased region" description="Acidic residues" evidence="5">
    <location>
        <begin position="371"/>
        <end position="385"/>
    </location>
</feature>
<dbReference type="FunCoup" id="A0A1S3KGL5">
    <property type="interactions" value="2111"/>
</dbReference>
<feature type="compositionally biased region" description="Polar residues" evidence="5">
    <location>
        <begin position="126"/>
        <end position="144"/>
    </location>
</feature>
<evidence type="ECO:0000256" key="4">
    <source>
        <dbReference type="ARBA" id="ARBA00025806"/>
    </source>
</evidence>
<evidence type="ECO:0000256" key="3">
    <source>
        <dbReference type="ARBA" id="ARBA00023242"/>
    </source>
</evidence>
<evidence type="ECO:0000256" key="2">
    <source>
        <dbReference type="ARBA" id="ARBA00022473"/>
    </source>
</evidence>
<dbReference type="AlphaFoldDB" id="A0A1S3KGL5"/>
<feature type="region of interest" description="Disordered" evidence="5">
    <location>
        <begin position="333"/>
        <end position="385"/>
    </location>
</feature>
<feature type="region of interest" description="Disordered" evidence="5">
    <location>
        <begin position="1"/>
        <end position="41"/>
    </location>
</feature>
<proteinExistence type="inferred from homology"/>
<evidence type="ECO:0000256" key="5">
    <source>
        <dbReference type="SAM" id="MobiDB-lite"/>
    </source>
</evidence>
<protein>
    <submittedName>
        <fullName evidence="7">Protein downstream neighbor of son homolog</fullName>
    </submittedName>
</protein>
<evidence type="ECO:0000313" key="6">
    <source>
        <dbReference type="Proteomes" id="UP000085678"/>
    </source>
</evidence>
<dbReference type="PANTHER" id="PTHR12972:SF0">
    <property type="entry name" value="PROTEIN DOWNSTREAM NEIGHBOR OF SON"/>
    <property type="match status" value="1"/>
</dbReference>
<reference evidence="7" key="1">
    <citation type="submission" date="2025-08" db="UniProtKB">
        <authorList>
            <consortium name="RefSeq"/>
        </authorList>
    </citation>
    <scope>IDENTIFICATION</scope>
    <source>
        <tissue evidence="7">Gonads</tissue>
    </source>
</reference>
<dbReference type="GO" id="GO:0033260">
    <property type="term" value="P:nuclear DNA replication"/>
    <property type="evidence" value="ECO:0007669"/>
    <property type="project" value="TreeGrafter"/>
</dbReference>
<dbReference type="GO" id="GO:0005634">
    <property type="term" value="C:nucleus"/>
    <property type="evidence" value="ECO:0007669"/>
    <property type="project" value="UniProtKB-SubCell"/>
</dbReference>
<accession>A0A1S3KGL5</accession>
<dbReference type="GeneID" id="106181824"/>
<organism evidence="6 7">
    <name type="scientific">Lingula anatina</name>
    <name type="common">Brachiopod</name>
    <name type="synonym">Lingula unguis</name>
    <dbReference type="NCBI Taxonomy" id="7574"/>
    <lineage>
        <taxon>Eukaryota</taxon>
        <taxon>Metazoa</taxon>
        <taxon>Spiralia</taxon>
        <taxon>Lophotrochozoa</taxon>
        <taxon>Brachiopoda</taxon>
        <taxon>Linguliformea</taxon>
        <taxon>Lingulata</taxon>
        <taxon>Lingulida</taxon>
        <taxon>Linguloidea</taxon>
        <taxon>Lingulidae</taxon>
        <taxon>Lingula</taxon>
    </lineage>
</organism>
<evidence type="ECO:0000313" key="7">
    <source>
        <dbReference type="RefSeq" id="XP_013421778.1"/>
    </source>
</evidence>
<gene>
    <name evidence="7" type="primary">LOC106181824</name>
</gene>
<dbReference type="STRING" id="7574.A0A1S3KGL5"/>
<dbReference type="InterPro" id="IPR024861">
    <property type="entry name" value="Donson"/>
</dbReference>
<dbReference type="PRINTS" id="PR02064">
    <property type="entry name" value="DONSON"/>
</dbReference>
<keyword evidence="6" id="KW-1185">Reference proteome</keyword>
<keyword evidence="3" id="KW-0539">Nucleus</keyword>
<feature type="compositionally biased region" description="Polar residues" evidence="5">
    <location>
        <begin position="1"/>
        <end position="16"/>
    </location>
</feature>